<evidence type="ECO:0000313" key="2">
    <source>
        <dbReference type="Proteomes" id="UP000321234"/>
    </source>
</evidence>
<gene>
    <name evidence="1" type="ORF">FMM08_07215</name>
</gene>
<reference evidence="1 2" key="1">
    <citation type="submission" date="2019-07" db="EMBL/GenBank/DDBJ databases">
        <title>Quadrisphaera sp. strain DD2A genome sequencing and assembly.</title>
        <authorList>
            <person name="Kim I."/>
        </authorList>
    </citation>
    <scope>NUCLEOTIDE SEQUENCE [LARGE SCALE GENOMIC DNA]</scope>
    <source>
        <strain evidence="1 2">DD2A</strain>
    </source>
</reference>
<evidence type="ECO:0000313" key="1">
    <source>
        <dbReference type="EMBL" id="TXR56573.1"/>
    </source>
</evidence>
<keyword evidence="2" id="KW-1185">Reference proteome</keyword>
<dbReference type="EMBL" id="VKAC01000004">
    <property type="protein sequence ID" value="TXR56573.1"/>
    <property type="molecule type" value="Genomic_DNA"/>
</dbReference>
<dbReference type="OrthoDB" id="3480766at2"/>
<sequence>MTTPAALEREHTLLTAAARYDALRREEIADSAGVDTAVGDPTSALELLALSEVLTRKAGYGRQLTVRTARAAGASWSQIGDALGISKQSAWEAHQRWIDHQVRQHAAVDHEGLDDDEAAAARALAGRSSDQ</sequence>
<name>A0A5C8ZHJ9_9ACTN</name>
<protein>
    <submittedName>
        <fullName evidence="1">Uncharacterized protein</fullName>
    </submittedName>
</protein>
<comment type="caution">
    <text evidence="1">The sequence shown here is derived from an EMBL/GenBank/DDBJ whole genome shotgun (WGS) entry which is preliminary data.</text>
</comment>
<proteinExistence type="predicted"/>
<accession>A0A5C8ZHJ9</accession>
<dbReference type="Proteomes" id="UP000321234">
    <property type="component" value="Unassembled WGS sequence"/>
</dbReference>
<organism evidence="1 2">
    <name type="scientific">Quadrisphaera setariae</name>
    <dbReference type="NCBI Taxonomy" id="2593304"/>
    <lineage>
        <taxon>Bacteria</taxon>
        <taxon>Bacillati</taxon>
        <taxon>Actinomycetota</taxon>
        <taxon>Actinomycetes</taxon>
        <taxon>Kineosporiales</taxon>
        <taxon>Kineosporiaceae</taxon>
        <taxon>Quadrisphaera</taxon>
    </lineage>
</organism>
<dbReference type="AlphaFoldDB" id="A0A5C8ZHJ9"/>
<dbReference type="RefSeq" id="WP_147925702.1">
    <property type="nucleotide sequence ID" value="NZ_VKAC01000004.1"/>
</dbReference>